<feature type="transmembrane region" description="Helical" evidence="7">
    <location>
        <begin position="351"/>
        <end position="371"/>
    </location>
</feature>
<reference evidence="10 11" key="1">
    <citation type="submission" date="2016-11" db="UniProtKB">
        <authorList>
            <consortium name="WormBaseParasite"/>
        </authorList>
    </citation>
    <scope>IDENTIFICATION</scope>
</reference>
<sequence length="562" mass="61403">MAKRTVTPWLILSCFITCFGSSMLYGYNISVFNGPKDHIMCFLSENLLQIPCKDLSKNAENGKDANGTAPETAVDEAGHKLGLYYSLIMTVWIVFGAIGAFSTGAISNFFGRRNGLLFNNAFMIAGAIISAPTVATKIPYLLYIGRAFIGFNCGVTIGLASIYLTEIAPIHIRGAIGACHQLAVTIGILVAFVCSGLKQTMNHEDLWIVAQALTGVPAIISLIVLPFCPESPRFLFMNKGRIEDAKKALERLYPGDNPEDYIEEMRQEMQGTCSAGECAVKDDADDVPMAAAAPAKKFHFVQLFTQADLRMPVAIAVGIQIMQQLSGINAVMSYSSTMMETSGIHSDYVPYVNLGFSFFNVVCTVASLPLLEKFGRRTLLLVPSVFLAVSLVVLCASAVVVSETQSPDVKRNFSIVFMFFIFVYIAGFAFGLGTIPGFIVAEVFRQEPRSAAYSLSQGVQWISNLIVSTTFVNLNLAIQGYVFLIYLSVVVPFWIFFFVCMPETKNRSFDDIANDLAFTRLCRGANDAQVIEDGGPDAKPMSSNMSLLKADRIEKKQQDTVA</sequence>
<evidence type="ECO:0000256" key="5">
    <source>
        <dbReference type="ARBA" id="ARBA00023136"/>
    </source>
</evidence>
<evidence type="ECO:0000256" key="1">
    <source>
        <dbReference type="ARBA" id="ARBA00004141"/>
    </source>
</evidence>
<dbReference type="InterPro" id="IPR036259">
    <property type="entry name" value="MFS_trans_sf"/>
</dbReference>
<dbReference type="Pfam" id="PF00083">
    <property type="entry name" value="Sugar_tr"/>
    <property type="match status" value="1"/>
</dbReference>
<dbReference type="PROSITE" id="PS50850">
    <property type="entry name" value="MFS"/>
    <property type="match status" value="1"/>
</dbReference>
<feature type="transmembrane region" description="Helical" evidence="7">
    <location>
        <begin position="83"/>
        <end position="104"/>
    </location>
</feature>
<dbReference type="InterPro" id="IPR045263">
    <property type="entry name" value="GLUT"/>
</dbReference>
<keyword evidence="2 6" id="KW-0813">Transport</keyword>
<dbReference type="PROSITE" id="PS00216">
    <property type="entry name" value="SUGAR_TRANSPORT_1"/>
    <property type="match status" value="1"/>
</dbReference>
<evidence type="ECO:0000313" key="10">
    <source>
        <dbReference type="WBParaSite" id="maker-uti_cns_0001807-snap-gene-0.10-mRNA-1"/>
    </source>
</evidence>
<dbReference type="PANTHER" id="PTHR23503">
    <property type="entry name" value="SOLUTE CARRIER FAMILY 2"/>
    <property type="match status" value="1"/>
</dbReference>
<evidence type="ECO:0000313" key="11">
    <source>
        <dbReference type="WBParaSite" id="maker-uti_cns_0046839-snap-gene-0.5-mRNA-1"/>
    </source>
</evidence>
<feature type="transmembrane region" description="Helical" evidence="7">
    <location>
        <begin position="206"/>
        <end position="228"/>
    </location>
</feature>
<feature type="transmembrane region" description="Helical" evidence="7">
    <location>
        <begin position="413"/>
        <end position="439"/>
    </location>
</feature>
<dbReference type="PRINTS" id="PR00171">
    <property type="entry name" value="SUGRTRNSPORT"/>
</dbReference>
<feature type="transmembrane region" description="Helical" evidence="7">
    <location>
        <begin position="140"/>
        <end position="163"/>
    </location>
</feature>
<keyword evidence="9" id="KW-1185">Reference proteome</keyword>
<evidence type="ECO:0000256" key="6">
    <source>
        <dbReference type="RuleBase" id="RU003346"/>
    </source>
</evidence>
<dbReference type="GO" id="GO:0016020">
    <property type="term" value="C:membrane"/>
    <property type="evidence" value="ECO:0007669"/>
    <property type="project" value="UniProtKB-SubCell"/>
</dbReference>
<feature type="transmembrane region" description="Helical" evidence="7">
    <location>
        <begin position="378"/>
        <end position="401"/>
    </location>
</feature>
<evidence type="ECO:0000259" key="8">
    <source>
        <dbReference type="PROSITE" id="PS50850"/>
    </source>
</evidence>
<comment type="similarity">
    <text evidence="6">Belongs to the major facilitator superfamily. Sugar transporter (TC 2.A.1.1) family.</text>
</comment>
<dbReference type="Gene3D" id="1.20.1250.20">
    <property type="entry name" value="MFS general substrate transporter like domains"/>
    <property type="match status" value="1"/>
</dbReference>
<feature type="transmembrane region" description="Helical" evidence="7">
    <location>
        <begin position="175"/>
        <end position="194"/>
    </location>
</feature>
<keyword evidence="3 7" id="KW-0812">Transmembrane</keyword>
<dbReference type="PANTHER" id="PTHR23503:SF8">
    <property type="entry name" value="FACILITATED GLUCOSE TRANSPORTER PROTEIN 1"/>
    <property type="match status" value="1"/>
</dbReference>
<dbReference type="WBParaSite" id="maker-uti_cns_0001807-snap-gene-0.10-mRNA-1">
    <property type="protein sequence ID" value="maker-uti_cns_0001807-snap-gene-0.10-mRNA-1"/>
    <property type="gene ID" value="maker-uti_cns_0001807-snap-gene-0.10"/>
</dbReference>
<accession>A0A1I8GGC8</accession>
<evidence type="ECO:0000256" key="7">
    <source>
        <dbReference type="SAM" id="Phobius"/>
    </source>
</evidence>
<dbReference type="PROSITE" id="PS00217">
    <property type="entry name" value="SUGAR_TRANSPORT_2"/>
    <property type="match status" value="1"/>
</dbReference>
<dbReference type="AlphaFoldDB" id="A0A1I8GGC8"/>
<dbReference type="InterPro" id="IPR003663">
    <property type="entry name" value="Sugar/inositol_transpt"/>
</dbReference>
<evidence type="ECO:0000256" key="4">
    <source>
        <dbReference type="ARBA" id="ARBA00022989"/>
    </source>
</evidence>
<comment type="subcellular location">
    <subcellularLocation>
        <location evidence="1">Membrane</location>
        <topology evidence="1">Multi-pass membrane protein</topology>
    </subcellularLocation>
</comment>
<evidence type="ECO:0000256" key="2">
    <source>
        <dbReference type="ARBA" id="ARBA00022448"/>
    </source>
</evidence>
<dbReference type="WBParaSite" id="maker-uti_cns_0046839-snap-gene-0.5-mRNA-1">
    <property type="protein sequence ID" value="maker-uti_cns_0046839-snap-gene-0.5-mRNA-1"/>
    <property type="gene ID" value="maker-uti_cns_0046839-snap-gene-0.5"/>
</dbReference>
<proteinExistence type="inferred from homology"/>
<dbReference type="GO" id="GO:0015149">
    <property type="term" value="F:hexose transmembrane transporter activity"/>
    <property type="evidence" value="ECO:0007669"/>
    <property type="project" value="TreeGrafter"/>
</dbReference>
<feature type="domain" description="Major facilitator superfamily (MFS) profile" evidence="8">
    <location>
        <begin position="14"/>
        <end position="505"/>
    </location>
</feature>
<feature type="transmembrane region" description="Helical" evidence="7">
    <location>
        <begin position="451"/>
        <end position="472"/>
    </location>
</feature>
<dbReference type="NCBIfam" id="TIGR00879">
    <property type="entry name" value="SP"/>
    <property type="match status" value="1"/>
</dbReference>
<keyword evidence="5 7" id="KW-0472">Membrane</keyword>
<protein>
    <submittedName>
        <fullName evidence="10 11">MFS domain-containing protein</fullName>
    </submittedName>
</protein>
<dbReference type="InterPro" id="IPR005828">
    <property type="entry name" value="MFS_sugar_transport-like"/>
</dbReference>
<feature type="transmembrane region" description="Helical" evidence="7">
    <location>
        <begin position="116"/>
        <end position="134"/>
    </location>
</feature>
<dbReference type="InterPro" id="IPR020846">
    <property type="entry name" value="MFS_dom"/>
</dbReference>
<feature type="transmembrane region" description="Helical" evidence="7">
    <location>
        <begin position="478"/>
        <end position="499"/>
    </location>
</feature>
<keyword evidence="4 7" id="KW-1133">Transmembrane helix</keyword>
<name>A0A1I8GGC8_9PLAT</name>
<evidence type="ECO:0000313" key="9">
    <source>
        <dbReference type="Proteomes" id="UP000095280"/>
    </source>
</evidence>
<evidence type="ECO:0000256" key="3">
    <source>
        <dbReference type="ARBA" id="ARBA00022692"/>
    </source>
</evidence>
<organism evidence="9 10">
    <name type="scientific">Macrostomum lignano</name>
    <dbReference type="NCBI Taxonomy" id="282301"/>
    <lineage>
        <taxon>Eukaryota</taxon>
        <taxon>Metazoa</taxon>
        <taxon>Spiralia</taxon>
        <taxon>Lophotrochozoa</taxon>
        <taxon>Platyhelminthes</taxon>
        <taxon>Rhabditophora</taxon>
        <taxon>Macrostomorpha</taxon>
        <taxon>Macrostomida</taxon>
        <taxon>Macrostomidae</taxon>
        <taxon>Macrostomum</taxon>
    </lineage>
</organism>
<dbReference type="Proteomes" id="UP000095280">
    <property type="component" value="Unplaced"/>
</dbReference>
<dbReference type="SUPFAM" id="SSF103473">
    <property type="entry name" value="MFS general substrate transporter"/>
    <property type="match status" value="1"/>
</dbReference>
<feature type="transmembrane region" description="Helical" evidence="7">
    <location>
        <begin position="313"/>
        <end position="331"/>
    </location>
</feature>
<dbReference type="InterPro" id="IPR005829">
    <property type="entry name" value="Sugar_transporter_CS"/>
</dbReference>
<feature type="transmembrane region" description="Helical" evidence="7">
    <location>
        <begin position="7"/>
        <end position="27"/>
    </location>
</feature>